<evidence type="ECO:0000313" key="6">
    <source>
        <dbReference type="Proteomes" id="UP000043763"/>
    </source>
</evidence>
<gene>
    <name evidence="5" type="primary">ydiF</name>
    <name evidence="5" type="ORF">BRSU_2766</name>
</gene>
<dbReference type="EMBL" id="CVLB01000003">
    <property type="protein sequence ID" value="CRF35608.1"/>
    <property type="molecule type" value="Genomic_DNA"/>
</dbReference>
<dbReference type="SUPFAM" id="SSF100950">
    <property type="entry name" value="NagB/RpiA/CoA transferase-like"/>
    <property type="match status" value="2"/>
</dbReference>
<keyword evidence="2 3" id="KW-0808">Transferase</keyword>
<evidence type="ECO:0000256" key="1">
    <source>
        <dbReference type="ARBA" id="ARBA00007154"/>
    </source>
</evidence>
<dbReference type="OrthoDB" id="9805230at2"/>
<dbReference type="EC" id="2.8.3.8" evidence="5"/>
<name>A0A0G4KAK1_9SPIR</name>
<organism evidence="5 6">
    <name type="scientific">Brachyspira suanatina</name>
    <dbReference type="NCBI Taxonomy" id="381802"/>
    <lineage>
        <taxon>Bacteria</taxon>
        <taxon>Pseudomonadati</taxon>
        <taxon>Spirochaetota</taxon>
        <taxon>Spirochaetia</taxon>
        <taxon>Brachyspirales</taxon>
        <taxon>Brachyspiraceae</taxon>
        <taxon>Brachyspira</taxon>
    </lineage>
</organism>
<dbReference type="RefSeq" id="WP_048596123.1">
    <property type="nucleotide sequence ID" value="NZ_CVLB01000003.1"/>
</dbReference>
<dbReference type="Proteomes" id="UP000043763">
    <property type="component" value="Unassembled WGS sequence"/>
</dbReference>
<dbReference type="SMART" id="SM00882">
    <property type="entry name" value="CoA_trans"/>
    <property type="match status" value="1"/>
</dbReference>
<reference evidence="6" key="1">
    <citation type="submission" date="2015-04" db="EMBL/GenBank/DDBJ databases">
        <authorList>
            <person name="Mushtaq Mamoona"/>
        </authorList>
    </citation>
    <scope>NUCLEOTIDE SEQUENCE [LARGE SCALE GENOMIC DNA]</scope>
    <source>
        <strain evidence="6">AN4859/03</strain>
    </source>
</reference>
<dbReference type="PANTHER" id="PTHR43293:SF1">
    <property type="entry name" value="ACETATE COA-TRANSFERASE YDIF"/>
    <property type="match status" value="1"/>
</dbReference>
<evidence type="ECO:0000256" key="4">
    <source>
        <dbReference type="PIRSR" id="PIRSR000858-1"/>
    </source>
</evidence>
<evidence type="ECO:0000256" key="2">
    <source>
        <dbReference type="ARBA" id="ARBA00022679"/>
    </source>
</evidence>
<accession>A0A0G4KAK1</accession>
<dbReference type="Pfam" id="PF01144">
    <property type="entry name" value="CoA_trans"/>
    <property type="match status" value="1"/>
</dbReference>
<sequence length="519" mass="56204">MDKGKFIKASQVPELIKDNSFVGLCGFVGIGSAEEILTSVEKSFLEKGSPNNLSVIFAAGIGDSKGRGAGHLAHKGLVKRVVAGHWGLAPKLGELANSNEIEAYNLPQGVISQMFREMAAGKPGILSHVGLGTFVDPELQGGKLNSVTTEDIVERCKFSGQDLLFYHAPKLDYAILRGTSADEDGNISFEEEALTLEALSVATAAKNNGGKVFVQVKRKVKKGSIPPKEVKIPGILVDYVVVAETPENHMQTFGEYFNEGYVKNNFVVEGSLKEVKLDERKIISRRCAMLLDKSKKILNYGIGMPEVIAMVVNEEGQEQYFTPTVEPGAIGGTPMGGLSFGATFNATAIVDQPYQFDFYDGGGLDMAFLGLAQCDQYGNINVSKFGPKIAGCGGFINITQNAKEVVFLGTFTTGGLKIGVENGELRILQEGKVKKFVKDVEQVTFSGNIANKNNKKVTYVTERAVFTLVKEGLKLVEIAPGVDLQKDVLDQMEFKPIVADDLKKMDSKIFIDEKMGLVF</sequence>
<dbReference type="InterPro" id="IPR014388">
    <property type="entry name" value="3-oxoacid_CoA-transferase"/>
</dbReference>
<dbReference type="InterPro" id="IPR037171">
    <property type="entry name" value="NagB/RpiA_transferase-like"/>
</dbReference>
<evidence type="ECO:0000313" key="5">
    <source>
        <dbReference type="EMBL" id="CRF35608.1"/>
    </source>
</evidence>
<keyword evidence="6" id="KW-1185">Reference proteome</keyword>
<feature type="active site" description="5-glutamyl coenzyme A thioester intermediate" evidence="4">
    <location>
        <position position="326"/>
    </location>
</feature>
<dbReference type="GO" id="GO:0008775">
    <property type="term" value="F:acetate CoA-transferase activity"/>
    <property type="evidence" value="ECO:0007669"/>
    <property type="project" value="UniProtKB-EC"/>
</dbReference>
<proteinExistence type="inferred from homology"/>
<evidence type="ECO:0000256" key="3">
    <source>
        <dbReference type="PIRNR" id="PIRNR000858"/>
    </source>
</evidence>
<dbReference type="PANTHER" id="PTHR43293">
    <property type="entry name" value="ACETATE COA-TRANSFERASE YDIF"/>
    <property type="match status" value="1"/>
</dbReference>
<dbReference type="GO" id="GO:0046952">
    <property type="term" value="P:ketone body catabolic process"/>
    <property type="evidence" value="ECO:0007669"/>
    <property type="project" value="InterPro"/>
</dbReference>
<dbReference type="Gene3D" id="3.40.1080.10">
    <property type="entry name" value="Glutaconate Coenzyme A-transferase"/>
    <property type="match status" value="2"/>
</dbReference>
<comment type="similarity">
    <text evidence="1 3">Belongs to the 3-oxoacid CoA-transferase family.</text>
</comment>
<dbReference type="AlphaFoldDB" id="A0A0G4KAK1"/>
<dbReference type="PIRSF" id="PIRSF000858">
    <property type="entry name" value="SCOT-t"/>
    <property type="match status" value="1"/>
</dbReference>
<dbReference type="InterPro" id="IPR004165">
    <property type="entry name" value="CoA_trans_fam_I"/>
</dbReference>
<protein>
    <submittedName>
        <fullName evidence="5">Acetate CoA-transferase YdiF</fullName>
        <ecNumber evidence="5">2.8.3.8</ecNumber>
    </submittedName>
</protein>